<gene>
    <name evidence="1" type="ORF">SAMN05216268_1691</name>
</gene>
<sequence length="102" mass="11065">CHKSSTAPDRNTQPGVVRVTHPFHPWAGRVFTFVDRRLAWDEDRVGLADENGEVVSLPAAWTDIDPVDPFVAMAAGRCPFRVADLLAAADLIEAVRVRASGG</sequence>
<dbReference type="Proteomes" id="UP000184388">
    <property type="component" value="Unassembled WGS sequence"/>
</dbReference>
<evidence type="ECO:0000313" key="1">
    <source>
        <dbReference type="EMBL" id="SHN36190.1"/>
    </source>
</evidence>
<protein>
    <submittedName>
        <fullName evidence="1">Uncharacterized protein</fullName>
    </submittedName>
</protein>
<dbReference type="InterPro" id="IPR035315">
    <property type="entry name" value="DUF5372"/>
</dbReference>
<evidence type="ECO:0000313" key="2">
    <source>
        <dbReference type="Proteomes" id="UP000184388"/>
    </source>
</evidence>
<proteinExistence type="predicted"/>
<organism evidence="1 2">
    <name type="scientific">Streptomyces yunnanensis</name>
    <dbReference type="NCBI Taxonomy" id="156453"/>
    <lineage>
        <taxon>Bacteria</taxon>
        <taxon>Bacillati</taxon>
        <taxon>Actinomycetota</taxon>
        <taxon>Actinomycetes</taxon>
        <taxon>Kitasatosporales</taxon>
        <taxon>Streptomycetaceae</taxon>
        <taxon>Streptomyces</taxon>
    </lineage>
</organism>
<dbReference type="AlphaFoldDB" id="A0A9X8N9V3"/>
<reference evidence="2" key="1">
    <citation type="submission" date="2016-11" db="EMBL/GenBank/DDBJ databases">
        <authorList>
            <person name="Jaros S."/>
            <person name="Januszkiewicz K."/>
            <person name="Wedrychowicz H."/>
        </authorList>
    </citation>
    <scope>NUCLEOTIDE SEQUENCE [LARGE SCALE GENOMIC DNA]</scope>
    <source>
        <strain evidence="2">CGMCC 4.3555</strain>
    </source>
</reference>
<accession>A0A9X8N9V3</accession>
<name>A0A9X8N9V3_9ACTN</name>
<dbReference type="Pfam" id="PF17342">
    <property type="entry name" value="DUF5372"/>
    <property type="match status" value="1"/>
</dbReference>
<comment type="caution">
    <text evidence="1">The sequence shown here is derived from an EMBL/GenBank/DDBJ whole genome shotgun (WGS) entry which is preliminary data.</text>
</comment>
<dbReference type="EMBL" id="FRBK01000069">
    <property type="protein sequence ID" value="SHN36190.1"/>
    <property type="molecule type" value="Genomic_DNA"/>
</dbReference>
<feature type="non-terminal residue" evidence="1">
    <location>
        <position position="1"/>
    </location>
</feature>